<proteinExistence type="predicted"/>
<dbReference type="InterPro" id="IPR032567">
    <property type="entry name" value="RTL1-rel"/>
</dbReference>
<dbReference type="Proteomes" id="UP000321947">
    <property type="component" value="Unassembled WGS sequence"/>
</dbReference>
<dbReference type="Proteomes" id="UP000321393">
    <property type="component" value="Unassembled WGS sequence"/>
</dbReference>
<dbReference type="PANTHER" id="PTHR15503">
    <property type="entry name" value="LDOC1 RELATED"/>
    <property type="match status" value="1"/>
</dbReference>
<gene>
    <name evidence="2" type="ORF">E5676_scaffold734G00180</name>
    <name evidence="1" type="ORF">E6C27_scaffold2143G00300</name>
</gene>
<dbReference type="STRING" id="1194695.A0A5D3E2G3"/>
<dbReference type="AlphaFoldDB" id="A0A5D3E2G3"/>
<dbReference type="Gene3D" id="3.10.10.10">
    <property type="entry name" value="HIV Type 1 Reverse Transcriptase, subunit A, domain 1"/>
    <property type="match status" value="1"/>
</dbReference>
<sequence>MVDSTYEGEMVEVSPVVELSLNSVVGLTAPGTFKIKGTVENQEIVIMVDCGATHNFISLKLVENLKLPLAKTTNYGIIMGSGKAVQGRGMCKGITVDLPVISIVEDFLSLELGNIDMVILKGDPSLTRMEISLKVLVKTCQPDDQGFLVNFRAMGISKADRELVVTDSVVMYLNQNLNSYNRNSVMYLKCPTVCPRCDESTIGSRIIRPSTSPFSSPVILVKKKDGGWRFCVDYRAFNRATVPDKFPIPMIDELLDELSGASIFSKIDLKSGYGMKM</sequence>
<dbReference type="InterPro" id="IPR043502">
    <property type="entry name" value="DNA/RNA_pol_sf"/>
</dbReference>
<dbReference type="OrthoDB" id="1934862at2759"/>
<dbReference type="Pfam" id="PF08284">
    <property type="entry name" value="RVP_2"/>
    <property type="match status" value="1"/>
</dbReference>
<protein>
    <submittedName>
        <fullName evidence="2">Ty3-gypsy retrotransposon protein</fullName>
    </submittedName>
</protein>
<dbReference type="InterPro" id="IPR021109">
    <property type="entry name" value="Peptidase_aspartic_dom_sf"/>
</dbReference>
<accession>A0A5D3E2G3</accession>
<dbReference type="Gene3D" id="2.40.70.10">
    <property type="entry name" value="Acid Proteases"/>
    <property type="match status" value="1"/>
</dbReference>
<dbReference type="EMBL" id="SSTD01000910">
    <property type="protein sequence ID" value="TYK29988.1"/>
    <property type="molecule type" value="Genomic_DNA"/>
</dbReference>
<dbReference type="InterPro" id="IPR043128">
    <property type="entry name" value="Rev_trsase/Diguanyl_cyclase"/>
</dbReference>
<dbReference type="PANTHER" id="PTHR15503:SF22">
    <property type="entry name" value="TRANSPOSON TY3-I GAG POLYPROTEIN"/>
    <property type="match status" value="1"/>
</dbReference>
<reference evidence="3 4" key="1">
    <citation type="submission" date="2019-08" db="EMBL/GenBank/DDBJ databases">
        <title>Draft genome sequences of two oriental melons (Cucumis melo L. var makuwa).</title>
        <authorList>
            <person name="Kwon S.-Y."/>
        </authorList>
    </citation>
    <scope>NUCLEOTIDE SEQUENCE [LARGE SCALE GENOMIC DNA]</scope>
    <source>
        <strain evidence="4">cv. Chang Bougi</strain>
        <strain evidence="3">cv. SW 3</strain>
        <tissue evidence="2">Leaf</tissue>
    </source>
</reference>
<organism evidence="2 4">
    <name type="scientific">Cucumis melo var. makuwa</name>
    <name type="common">Oriental melon</name>
    <dbReference type="NCBI Taxonomy" id="1194695"/>
    <lineage>
        <taxon>Eukaryota</taxon>
        <taxon>Viridiplantae</taxon>
        <taxon>Streptophyta</taxon>
        <taxon>Embryophyta</taxon>
        <taxon>Tracheophyta</taxon>
        <taxon>Spermatophyta</taxon>
        <taxon>Magnoliopsida</taxon>
        <taxon>eudicotyledons</taxon>
        <taxon>Gunneridae</taxon>
        <taxon>Pentapetalae</taxon>
        <taxon>rosids</taxon>
        <taxon>fabids</taxon>
        <taxon>Cucurbitales</taxon>
        <taxon>Cucurbitaceae</taxon>
        <taxon>Benincaseae</taxon>
        <taxon>Cucumis</taxon>
    </lineage>
</organism>
<comment type="caution">
    <text evidence="2">The sequence shown here is derived from an EMBL/GenBank/DDBJ whole genome shotgun (WGS) entry which is preliminary data.</text>
</comment>
<dbReference type="CDD" id="cd01647">
    <property type="entry name" value="RT_LTR"/>
    <property type="match status" value="1"/>
</dbReference>
<dbReference type="Gene3D" id="3.30.70.270">
    <property type="match status" value="1"/>
</dbReference>
<dbReference type="SUPFAM" id="SSF50630">
    <property type="entry name" value="Acid proteases"/>
    <property type="match status" value="1"/>
</dbReference>
<evidence type="ECO:0000313" key="4">
    <source>
        <dbReference type="Proteomes" id="UP000321947"/>
    </source>
</evidence>
<evidence type="ECO:0000313" key="3">
    <source>
        <dbReference type="Proteomes" id="UP000321393"/>
    </source>
</evidence>
<dbReference type="EMBL" id="SSTE01011282">
    <property type="protein sequence ID" value="KAA0051272.1"/>
    <property type="molecule type" value="Genomic_DNA"/>
</dbReference>
<evidence type="ECO:0000313" key="1">
    <source>
        <dbReference type="EMBL" id="KAA0051272.1"/>
    </source>
</evidence>
<name>A0A5D3E2G3_CUCMM</name>
<dbReference type="SUPFAM" id="SSF56672">
    <property type="entry name" value="DNA/RNA polymerases"/>
    <property type="match status" value="1"/>
</dbReference>
<dbReference type="CDD" id="cd00303">
    <property type="entry name" value="retropepsin_like"/>
    <property type="match status" value="1"/>
</dbReference>
<evidence type="ECO:0000313" key="2">
    <source>
        <dbReference type="EMBL" id="TYK29988.1"/>
    </source>
</evidence>